<dbReference type="Gene3D" id="3.40.50.880">
    <property type="match status" value="1"/>
</dbReference>
<dbReference type="AlphaFoldDB" id="A0A4Y4DHB2"/>
<organism evidence="5 6">
    <name type="scientific">Glutamicibacter uratoxydans</name>
    <name type="common">Arthrobacter uratoxydans</name>
    <dbReference type="NCBI Taxonomy" id="43667"/>
    <lineage>
        <taxon>Bacteria</taxon>
        <taxon>Bacillati</taxon>
        <taxon>Actinomycetota</taxon>
        <taxon>Actinomycetes</taxon>
        <taxon>Micrococcales</taxon>
        <taxon>Micrococcaceae</taxon>
        <taxon>Glutamicibacter</taxon>
    </lineage>
</organism>
<keyword evidence="1" id="KW-0346">Stress response</keyword>
<protein>
    <submittedName>
        <fullName evidence="5">Dimethylallyltransferase</fullName>
    </submittedName>
</protein>
<dbReference type="InterPro" id="IPR029062">
    <property type="entry name" value="Class_I_gatase-like"/>
</dbReference>
<comment type="caution">
    <text evidence="5">The sequence shown here is derived from an EMBL/GenBank/DDBJ whole genome shotgun (WGS) entry which is preliminary data.</text>
</comment>
<accession>A0A4Y4DHB2</accession>
<dbReference type="EMBL" id="BJNY01000001">
    <property type="protein sequence ID" value="GED04609.1"/>
    <property type="molecule type" value="Genomic_DNA"/>
</dbReference>
<dbReference type="RefSeq" id="WP_141360931.1">
    <property type="nucleotide sequence ID" value="NZ_BAAAJL010000007.1"/>
</dbReference>
<dbReference type="OrthoDB" id="9792284at2"/>
<evidence type="ECO:0000256" key="1">
    <source>
        <dbReference type="ARBA" id="ARBA00023016"/>
    </source>
</evidence>
<dbReference type="Proteomes" id="UP000316612">
    <property type="component" value="Unassembled WGS sequence"/>
</dbReference>
<dbReference type="InterPro" id="IPR002818">
    <property type="entry name" value="DJ-1/PfpI"/>
</dbReference>
<dbReference type="Pfam" id="PF01965">
    <property type="entry name" value="DJ-1_PfpI"/>
    <property type="match status" value="1"/>
</dbReference>
<evidence type="ECO:0000313" key="6">
    <source>
        <dbReference type="Proteomes" id="UP000316612"/>
    </source>
</evidence>
<keyword evidence="6" id="KW-1185">Reference proteome</keyword>
<dbReference type="GO" id="GO:0019243">
    <property type="term" value="P:methylglyoxal catabolic process to D-lactate via S-lactoyl-glutathione"/>
    <property type="evidence" value="ECO:0007669"/>
    <property type="project" value="TreeGrafter"/>
</dbReference>
<dbReference type="GO" id="GO:0005737">
    <property type="term" value="C:cytoplasm"/>
    <property type="evidence" value="ECO:0007669"/>
    <property type="project" value="TreeGrafter"/>
</dbReference>
<evidence type="ECO:0000256" key="2">
    <source>
        <dbReference type="ARBA" id="ARBA00023239"/>
    </source>
</evidence>
<dbReference type="SUPFAM" id="SSF52317">
    <property type="entry name" value="Class I glutamine amidotransferase-like"/>
    <property type="match status" value="1"/>
</dbReference>
<evidence type="ECO:0000256" key="3">
    <source>
        <dbReference type="ARBA" id="ARBA00038493"/>
    </source>
</evidence>
<keyword evidence="5" id="KW-0808">Transferase</keyword>
<dbReference type="GO" id="GO:0016740">
    <property type="term" value="F:transferase activity"/>
    <property type="evidence" value="ECO:0007669"/>
    <property type="project" value="UniProtKB-KW"/>
</dbReference>
<name>A0A4Y4DHB2_GLUUR</name>
<feature type="domain" description="DJ-1/PfpI" evidence="4">
    <location>
        <begin position="28"/>
        <end position="229"/>
    </location>
</feature>
<proteinExistence type="inferred from homology"/>
<dbReference type="PANTHER" id="PTHR48094:SF11">
    <property type="entry name" value="GLUTATHIONE-INDEPENDENT GLYOXALASE HSP31-RELATED"/>
    <property type="match status" value="1"/>
</dbReference>
<keyword evidence="2" id="KW-0456">Lyase</keyword>
<gene>
    <name evidence="5" type="ORF">AUR04nite_01410</name>
</gene>
<dbReference type="PANTHER" id="PTHR48094">
    <property type="entry name" value="PROTEIN/NUCLEIC ACID DEGLYCASE DJ-1-RELATED"/>
    <property type="match status" value="1"/>
</dbReference>
<reference evidence="5 6" key="1">
    <citation type="submission" date="2019-06" db="EMBL/GenBank/DDBJ databases">
        <title>Whole genome shotgun sequence of Glutamicibacter uratoxydans NBRC 15515.</title>
        <authorList>
            <person name="Hosoyama A."/>
            <person name="Uohara A."/>
            <person name="Ohji S."/>
            <person name="Ichikawa N."/>
        </authorList>
    </citation>
    <scope>NUCLEOTIDE SEQUENCE [LARGE SCALE GENOMIC DNA]</scope>
    <source>
        <strain evidence="5 6">NBRC 15515</strain>
    </source>
</reference>
<evidence type="ECO:0000313" key="5">
    <source>
        <dbReference type="EMBL" id="GED04609.1"/>
    </source>
</evidence>
<evidence type="ECO:0000259" key="4">
    <source>
        <dbReference type="Pfam" id="PF01965"/>
    </source>
</evidence>
<dbReference type="CDD" id="cd03141">
    <property type="entry name" value="GATase1_Hsp31_like"/>
    <property type="match status" value="1"/>
</dbReference>
<comment type="similarity">
    <text evidence="3">Belongs to the peptidase C56 family. HSP31-like subfamily.</text>
</comment>
<dbReference type="GO" id="GO:0019172">
    <property type="term" value="F:glyoxalase III activity"/>
    <property type="evidence" value="ECO:0007669"/>
    <property type="project" value="TreeGrafter"/>
</dbReference>
<sequence>MTSVLMVLSAARFWTLSDGEKHPTGFWAEEFLVPYQQFTASGYEVTLATPQAKVPIVDQLSLGVAGGAPWTTKRYRRQLQALAHQLENPVDLHAVDILDYDLVFYPGGHGPMEDLAVDEISGQKLNQRLKSGKLLALLCHAPAALLATQSEHSVSAFAGRKLTGLSNREELLNLFARKAPWLLEDRLKQLGAEYSKGLIPLRPHVVVDGNLYTGQNPQSSKKLAQALIAALG</sequence>
<dbReference type="InterPro" id="IPR050325">
    <property type="entry name" value="Prot/Nucl_acid_deglycase"/>
</dbReference>